<name>A0A1Q5TMU6_9GAMM</name>
<evidence type="ECO:0000256" key="1">
    <source>
        <dbReference type="ARBA" id="ARBA00023159"/>
    </source>
</evidence>
<dbReference type="InterPro" id="IPR003751">
    <property type="entry name" value="CsrA"/>
</dbReference>
<dbReference type="AlphaFoldDB" id="A0A1Q5TMU6"/>
<dbReference type="GO" id="GO:0006109">
    <property type="term" value="P:regulation of carbohydrate metabolic process"/>
    <property type="evidence" value="ECO:0007669"/>
    <property type="project" value="InterPro"/>
</dbReference>
<dbReference type="GO" id="GO:0006402">
    <property type="term" value="P:mRNA catabolic process"/>
    <property type="evidence" value="ECO:0007669"/>
    <property type="project" value="InterPro"/>
</dbReference>
<dbReference type="GO" id="GO:0003723">
    <property type="term" value="F:RNA binding"/>
    <property type="evidence" value="ECO:0007669"/>
    <property type="project" value="InterPro"/>
</dbReference>
<dbReference type="InterPro" id="IPR036107">
    <property type="entry name" value="CsrA_sf"/>
</dbReference>
<organism evidence="2 3">
    <name type="scientific">Xenorhabdus thuongxuanensis</name>
    <dbReference type="NCBI Taxonomy" id="1873484"/>
    <lineage>
        <taxon>Bacteria</taxon>
        <taxon>Pseudomonadati</taxon>
        <taxon>Pseudomonadota</taxon>
        <taxon>Gammaproteobacteria</taxon>
        <taxon>Enterobacterales</taxon>
        <taxon>Morganellaceae</taxon>
        <taxon>Xenorhabdus</taxon>
    </lineage>
</organism>
<sequence>MLTLARRPQEKIMIGDDIVITVFSKNIMRQSDMKTKISVGDKSYLENALEINEEMQALLAPLLKLAEEDIDTDAYLKLRAAHRLSMCQYRDLNALNNNFE</sequence>
<comment type="caution">
    <text evidence="2">The sequence shown here is derived from an EMBL/GenBank/DDBJ whole genome shotgun (WGS) entry which is preliminary data.</text>
</comment>
<accession>A0A1Q5TMU6</accession>
<reference evidence="2 3" key="1">
    <citation type="submission" date="2016-09" db="EMBL/GenBank/DDBJ databases">
        <title>Xenorhabdus thuongxuanensis sp. nov. and Xenorhabdus eapokensis sp. nov., isolated from Steinernema species.</title>
        <authorList>
            <person name="Kaempfer P."/>
            <person name="Tobias N.J."/>
            <person name="Phan Ke L."/>
            <person name="Bode H.B."/>
            <person name="Glaeser S.P."/>
        </authorList>
    </citation>
    <scope>NUCLEOTIDE SEQUENCE [LARGE SCALE GENOMIC DNA]</scope>
    <source>
        <strain evidence="2 3">30TX1</strain>
    </source>
</reference>
<dbReference type="EMBL" id="MKGR01000041">
    <property type="protein sequence ID" value="OKP01534.1"/>
    <property type="molecule type" value="Genomic_DNA"/>
</dbReference>
<evidence type="ECO:0000313" key="3">
    <source>
        <dbReference type="Proteomes" id="UP000186277"/>
    </source>
</evidence>
<dbReference type="Proteomes" id="UP000186277">
    <property type="component" value="Unassembled WGS sequence"/>
</dbReference>
<evidence type="ECO:0000313" key="2">
    <source>
        <dbReference type="EMBL" id="OKP01534.1"/>
    </source>
</evidence>
<gene>
    <name evidence="2" type="ORF">Xentx_03407</name>
</gene>
<keyword evidence="3" id="KW-1185">Reference proteome</keyword>
<dbReference type="SUPFAM" id="SSF117130">
    <property type="entry name" value="CsrA-like"/>
    <property type="match status" value="1"/>
</dbReference>
<keyword evidence="1" id="KW-0010">Activator</keyword>
<dbReference type="RefSeq" id="WP_167366778.1">
    <property type="nucleotide sequence ID" value="NZ_CAWMWP010000067.1"/>
</dbReference>
<protein>
    <submittedName>
        <fullName evidence="2">Carbon storage regulator</fullName>
    </submittedName>
</protein>
<proteinExistence type="predicted"/>
<dbReference type="Pfam" id="PF02599">
    <property type="entry name" value="CsrA"/>
    <property type="match status" value="1"/>
</dbReference>
<dbReference type="Gene3D" id="2.60.40.4380">
    <property type="entry name" value="Translational regulator CsrA"/>
    <property type="match status" value="1"/>
</dbReference>